<gene>
    <name evidence="1" type="ORF">SDC9_96529</name>
</gene>
<dbReference type="EMBL" id="VSSQ01012677">
    <property type="protein sequence ID" value="MPM49798.1"/>
    <property type="molecule type" value="Genomic_DNA"/>
</dbReference>
<sequence>MLGVKVNLLRVPDLNDVTRTHHPNLVTECQSLNAVVGNIDGRNGKFTQKASQFLACFFTKFRIQVGKRFIKQDDLRLSNERPRKGDALLLATGKAGCRTISEALKLDELQGLFDPALYFILWEPHILQRISNIVEHIHMRPDCVGLEYHPETPLFGRNIDMFFT</sequence>
<name>A0A645AAS8_9ZZZZ</name>
<dbReference type="AntiFam" id="ANF00095">
    <property type="entry name" value="Shadow ORF (opposite ABC transporters)"/>
</dbReference>
<dbReference type="AlphaFoldDB" id="A0A645AAS8"/>
<comment type="caution">
    <text evidence="1">The sequence shown here is derived from an EMBL/GenBank/DDBJ whole genome shotgun (WGS) entry which is preliminary data.</text>
</comment>
<proteinExistence type="predicted"/>
<organism evidence="1">
    <name type="scientific">bioreactor metagenome</name>
    <dbReference type="NCBI Taxonomy" id="1076179"/>
    <lineage>
        <taxon>unclassified sequences</taxon>
        <taxon>metagenomes</taxon>
        <taxon>ecological metagenomes</taxon>
    </lineage>
</organism>
<accession>A0A645AAS8</accession>
<reference evidence="1" key="1">
    <citation type="submission" date="2019-08" db="EMBL/GenBank/DDBJ databases">
        <authorList>
            <person name="Kucharzyk K."/>
            <person name="Murdoch R.W."/>
            <person name="Higgins S."/>
            <person name="Loffler F."/>
        </authorList>
    </citation>
    <scope>NUCLEOTIDE SEQUENCE</scope>
</reference>
<protein>
    <submittedName>
        <fullName evidence="1">Uncharacterized protein</fullName>
    </submittedName>
</protein>
<evidence type="ECO:0000313" key="1">
    <source>
        <dbReference type="EMBL" id="MPM49798.1"/>
    </source>
</evidence>
<dbReference type="AntiFam" id="ANF00142">
    <property type="entry name" value="Shadow ORF (opposite yadG)"/>
</dbReference>